<feature type="domain" description="DUF3741" evidence="2">
    <location>
        <begin position="139"/>
        <end position="164"/>
    </location>
</feature>
<feature type="region of interest" description="Disordered" evidence="1">
    <location>
        <begin position="65"/>
        <end position="85"/>
    </location>
</feature>
<keyword evidence="3" id="KW-1185">Reference proteome</keyword>
<dbReference type="GeneID" id="127150884"/>
<evidence type="ECO:0000313" key="4">
    <source>
        <dbReference type="RefSeq" id="XP_050945537.1"/>
    </source>
</evidence>
<name>A0ABM3L689_CUCME</name>
<dbReference type="PANTHER" id="PTHR37751">
    <property type="entry name" value="LOW PROTEIN: M-PHASE INDUCER PHOSPHATASE-LIKE PROTEIN"/>
    <property type="match status" value="1"/>
</dbReference>
<evidence type="ECO:0000259" key="2">
    <source>
        <dbReference type="Pfam" id="PF14383"/>
    </source>
</evidence>
<sequence>MGKLEWYFGGRSSSSRRATTADDHSRRRRSLPSCISTLFHFFDFRSSHFTRIVFDNHHSSSFDQLSHHHQALQPKASHHGVEAPRNSLELDGDSISCLRNKEEYLQLQMELQIKTRNGSTKSKPSDQQLPNNDHIIALESPSTKTPNLLARLMGLDNFPQTSSSSYCRCGLNLETRSLTESLRNSSSRLSNVDCHHRRLSLQINIQEKENNGIEICEEIIKREKKKVGRKVALVDITNSNNKIGYEIQEIGRSSQSRKVEMKSLKKLEKTTVGNNQKNEMVSKKQKLISMPMQILKGRTSEREAFDCPTNNKLLLHHPTIFEPCSYPKGKPKPAGGETSAVDITTTTDGESTDFKYIKTIQISSKENSNWVVPPSTFHHLETTLAGKERRWKKRLELQTGVVGGDRRGRKRGWEFPHAKCGLVEYGLINEDLEKSKLIIIMAEEREGIVKLVELHILDSLLRETLALIS</sequence>
<dbReference type="Pfam" id="PF14383">
    <property type="entry name" value="VARLMGL"/>
    <property type="match status" value="1"/>
</dbReference>
<dbReference type="Proteomes" id="UP001652600">
    <property type="component" value="Chromosome 9"/>
</dbReference>
<dbReference type="RefSeq" id="XP_050945537.1">
    <property type="nucleotide sequence ID" value="XM_051089580.1"/>
</dbReference>
<proteinExistence type="predicted"/>
<evidence type="ECO:0000256" key="1">
    <source>
        <dbReference type="SAM" id="MobiDB-lite"/>
    </source>
</evidence>
<evidence type="ECO:0000313" key="3">
    <source>
        <dbReference type="Proteomes" id="UP001652600"/>
    </source>
</evidence>
<feature type="region of interest" description="Disordered" evidence="1">
    <location>
        <begin position="1"/>
        <end position="27"/>
    </location>
</feature>
<protein>
    <submittedName>
        <fullName evidence="4">Uncharacterized protein LOC127150884</fullName>
    </submittedName>
</protein>
<organism evidence="3 4">
    <name type="scientific">Cucumis melo</name>
    <name type="common">Muskmelon</name>
    <dbReference type="NCBI Taxonomy" id="3656"/>
    <lineage>
        <taxon>Eukaryota</taxon>
        <taxon>Viridiplantae</taxon>
        <taxon>Streptophyta</taxon>
        <taxon>Embryophyta</taxon>
        <taxon>Tracheophyta</taxon>
        <taxon>Spermatophyta</taxon>
        <taxon>Magnoliopsida</taxon>
        <taxon>eudicotyledons</taxon>
        <taxon>Gunneridae</taxon>
        <taxon>Pentapetalae</taxon>
        <taxon>rosids</taxon>
        <taxon>fabids</taxon>
        <taxon>Cucurbitales</taxon>
        <taxon>Cucurbitaceae</taxon>
        <taxon>Benincaseae</taxon>
        <taxon>Cucumis</taxon>
    </lineage>
</organism>
<reference evidence="4" key="1">
    <citation type="submission" date="2025-08" db="UniProtKB">
        <authorList>
            <consortium name="RefSeq"/>
        </authorList>
    </citation>
    <scope>IDENTIFICATION</scope>
    <source>
        <tissue evidence="4">Stem</tissue>
    </source>
</reference>
<gene>
    <name evidence="4" type="primary">LOC127150884</name>
</gene>
<accession>A0ABM3L689</accession>
<dbReference type="PANTHER" id="PTHR37751:SF1">
    <property type="entry name" value="LOW PROTEIN: M-PHASE INDUCER PHOSPHATASE-LIKE PROTEIN"/>
    <property type="match status" value="1"/>
</dbReference>
<dbReference type="InterPro" id="IPR032795">
    <property type="entry name" value="DUF3741-assoc"/>
</dbReference>